<dbReference type="InterPro" id="IPR014284">
    <property type="entry name" value="RNA_pol_sigma-70_dom"/>
</dbReference>
<dbReference type="RefSeq" id="WP_086593353.1">
    <property type="nucleotide sequence ID" value="NZ_MTSE01000003.1"/>
</dbReference>
<dbReference type="OrthoDB" id="1524077at2"/>
<evidence type="ECO:0000256" key="3">
    <source>
        <dbReference type="ARBA" id="ARBA00023082"/>
    </source>
</evidence>
<comment type="similarity">
    <text evidence="1">Belongs to the sigma-70 factor family. ECF subfamily.</text>
</comment>
<dbReference type="InterPro" id="IPR013325">
    <property type="entry name" value="RNA_pol_sigma_r2"/>
</dbReference>
<keyword evidence="4" id="KW-0804">Transcription</keyword>
<evidence type="ECO:0000256" key="5">
    <source>
        <dbReference type="SAM" id="Phobius"/>
    </source>
</evidence>
<accession>A0A243WFJ9</accession>
<keyword evidence="3" id="KW-0731">Sigma factor</keyword>
<evidence type="ECO:0000313" key="9">
    <source>
        <dbReference type="Proteomes" id="UP000194873"/>
    </source>
</evidence>
<dbReference type="SUPFAM" id="SSF88946">
    <property type="entry name" value="Sigma2 domain of RNA polymerase sigma factors"/>
    <property type="match status" value="1"/>
</dbReference>
<keyword evidence="5" id="KW-1133">Transmembrane helix</keyword>
<dbReference type="SUPFAM" id="SSF88659">
    <property type="entry name" value="Sigma3 and sigma4 domains of RNA polymerase sigma factors"/>
    <property type="match status" value="1"/>
</dbReference>
<dbReference type="Pfam" id="PF08281">
    <property type="entry name" value="Sigma70_r4_2"/>
    <property type="match status" value="1"/>
</dbReference>
<evidence type="ECO:0000256" key="1">
    <source>
        <dbReference type="ARBA" id="ARBA00010641"/>
    </source>
</evidence>
<gene>
    <name evidence="8" type="ORF">BXP70_07190</name>
</gene>
<dbReference type="EMBL" id="MTSE01000003">
    <property type="protein sequence ID" value="OUJ74556.1"/>
    <property type="molecule type" value="Genomic_DNA"/>
</dbReference>
<dbReference type="PANTHER" id="PTHR43133:SF46">
    <property type="entry name" value="RNA POLYMERASE SIGMA-70 FACTOR ECF SUBFAMILY"/>
    <property type="match status" value="1"/>
</dbReference>
<dbReference type="Gene3D" id="1.10.1740.10">
    <property type="match status" value="1"/>
</dbReference>
<dbReference type="Pfam" id="PF04542">
    <property type="entry name" value="Sigma70_r2"/>
    <property type="match status" value="1"/>
</dbReference>
<keyword evidence="9" id="KW-1185">Reference proteome</keyword>
<evidence type="ECO:0008006" key="10">
    <source>
        <dbReference type="Google" id="ProtNLM"/>
    </source>
</evidence>
<dbReference type="InterPro" id="IPR013324">
    <property type="entry name" value="RNA_pol_sigma_r3/r4-like"/>
</dbReference>
<dbReference type="InterPro" id="IPR039425">
    <property type="entry name" value="RNA_pol_sigma-70-like"/>
</dbReference>
<evidence type="ECO:0000259" key="7">
    <source>
        <dbReference type="Pfam" id="PF08281"/>
    </source>
</evidence>
<dbReference type="NCBIfam" id="TIGR02937">
    <property type="entry name" value="sigma70-ECF"/>
    <property type="match status" value="1"/>
</dbReference>
<evidence type="ECO:0000259" key="6">
    <source>
        <dbReference type="Pfam" id="PF04542"/>
    </source>
</evidence>
<feature type="domain" description="RNA polymerase sigma-70 region 2" evidence="6">
    <location>
        <begin position="26"/>
        <end position="92"/>
    </location>
</feature>
<evidence type="ECO:0000313" key="8">
    <source>
        <dbReference type="EMBL" id="OUJ74556.1"/>
    </source>
</evidence>
<proteinExistence type="inferred from homology"/>
<comment type="caution">
    <text evidence="8">The sequence shown here is derived from an EMBL/GenBank/DDBJ whole genome shotgun (WGS) entry which is preliminary data.</text>
</comment>
<keyword evidence="5" id="KW-0812">Transmembrane</keyword>
<dbReference type="InterPro" id="IPR013249">
    <property type="entry name" value="RNA_pol_sigma70_r4_t2"/>
</dbReference>
<name>A0A243WFJ9_9BACT</name>
<sequence>MKLTKNFPEDVGTATPDDERQWFQMLFKQHASGLYHLAYNHLRARAEAQEIVQDCFLKFWEKRHEVGRDATAAKGYLYKSAYHAILNQVRRRHYWVYEECPDDLVVDPEPQSSGLEYEQLQDLYNTALAQLPVKRRQIFAMSRQQGLSNAKIAQELNISIKTVENQMTQALKFLRHYFLAHGVLLEFMLLLSVAAFI</sequence>
<dbReference type="InterPro" id="IPR007627">
    <property type="entry name" value="RNA_pol_sigma70_r2"/>
</dbReference>
<dbReference type="InterPro" id="IPR036388">
    <property type="entry name" value="WH-like_DNA-bd_sf"/>
</dbReference>
<dbReference type="GO" id="GO:0006352">
    <property type="term" value="P:DNA-templated transcription initiation"/>
    <property type="evidence" value="ECO:0007669"/>
    <property type="project" value="InterPro"/>
</dbReference>
<evidence type="ECO:0000256" key="4">
    <source>
        <dbReference type="ARBA" id="ARBA00023163"/>
    </source>
</evidence>
<dbReference type="GO" id="GO:0003677">
    <property type="term" value="F:DNA binding"/>
    <property type="evidence" value="ECO:0007669"/>
    <property type="project" value="InterPro"/>
</dbReference>
<dbReference type="InterPro" id="IPR014327">
    <property type="entry name" value="RNA_pol_sigma70_bacteroid"/>
</dbReference>
<protein>
    <recommendedName>
        <fullName evidence="10">RNA polymerase sigma-70 factor</fullName>
    </recommendedName>
</protein>
<evidence type="ECO:0000256" key="2">
    <source>
        <dbReference type="ARBA" id="ARBA00023015"/>
    </source>
</evidence>
<feature type="domain" description="RNA polymerase sigma factor 70 region 4 type 2" evidence="7">
    <location>
        <begin position="125"/>
        <end position="174"/>
    </location>
</feature>
<keyword evidence="2" id="KW-0805">Transcription regulation</keyword>
<dbReference type="Gene3D" id="1.10.10.10">
    <property type="entry name" value="Winged helix-like DNA-binding domain superfamily/Winged helix DNA-binding domain"/>
    <property type="match status" value="1"/>
</dbReference>
<dbReference type="GO" id="GO:0016987">
    <property type="term" value="F:sigma factor activity"/>
    <property type="evidence" value="ECO:0007669"/>
    <property type="project" value="UniProtKB-KW"/>
</dbReference>
<dbReference type="NCBIfam" id="TIGR02985">
    <property type="entry name" value="Sig70_bacteroi1"/>
    <property type="match status" value="1"/>
</dbReference>
<organism evidence="8 9">
    <name type="scientific">Hymenobacter crusticola</name>
    <dbReference type="NCBI Taxonomy" id="1770526"/>
    <lineage>
        <taxon>Bacteria</taxon>
        <taxon>Pseudomonadati</taxon>
        <taxon>Bacteroidota</taxon>
        <taxon>Cytophagia</taxon>
        <taxon>Cytophagales</taxon>
        <taxon>Hymenobacteraceae</taxon>
        <taxon>Hymenobacter</taxon>
    </lineage>
</organism>
<dbReference type="PANTHER" id="PTHR43133">
    <property type="entry name" value="RNA POLYMERASE ECF-TYPE SIGMA FACTO"/>
    <property type="match status" value="1"/>
</dbReference>
<reference evidence="8 9" key="1">
    <citation type="submission" date="2017-01" db="EMBL/GenBank/DDBJ databases">
        <title>A new Hymenobacter.</title>
        <authorList>
            <person name="Liang Y."/>
            <person name="Feng F."/>
        </authorList>
    </citation>
    <scope>NUCLEOTIDE SEQUENCE [LARGE SCALE GENOMIC DNA]</scope>
    <source>
        <strain evidence="8">MIMBbqt21</strain>
    </source>
</reference>
<feature type="transmembrane region" description="Helical" evidence="5">
    <location>
        <begin position="177"/>
        <end position="196"/>
    </location>
</feature>
<keyword evidence="5" id="KW-0472">Membrane</keyword>
<dbReference type="AlphaFoldDB" id="A0A243WFJ9"/>
<dbReference type="Proteomes" id="UP000194873">
    <property type="component" value="Unassembled WGS sequence"/>
</dbReference>